<dbReference type="Gene3D" id="3.40.50.150">
    <property type="entry name" value="Vaccinia Virus protein VP39"/>
    <property type="match status" value="1"/>
</dbReference>
<reference evidence="4 5" key="3">
    <citation type="submission" date="2016-01" db="EMBL/GenBank/DDBJ databases">
        <title>The new phylogeny of the genus Mycobacterium.</title>
        <authorList>
            <person name="Tarcisio F."/>
            <person name="Conor M."/>
            <person name="Antonella G."/>
            <person name="Elisabetta G."/>
            <person name="Giulia F.S."/>
            <person name="Sara T."/>
            <person name="Anna F."/>
            <person name="Clotilde B."/>
            <person name="Roberto B."/>
            <person name="Veronica D.S."/>
            <person name="Fabio R."/>
            <person name="Monica P."/>
            <person name="Olivier J."/>
            <person name="Enrico T."/>
            <person name="Nicola S."/>
        </authorList>
    </citation>
    <scope>NUCLEOTIDE SEQUENCE [LARGE SCALE GENOMIC DNA]</scope>
    <source>
        <strain evidence="4 5">DSM 44626</strain>
    </source>
</reference>
<dbReference type="EMBL" id="LQPY01000026">
    <property type="protein sequence ID" value="ORX02464.1"/>
    <property type="molecule type" value="Genomic_DNA"/>
</dbReference>
<dbReference type="SUPFAM" id="SSF53335">
    <property type="entry name" value="S-adenosyl-L-methionine-dependent methyltransferases"/>
    <property type="match status" value="1"/>
</dbReference>
<feature type="region of interest" description="Disordered" evidence="1">
    <location>
        <begin position="1"/>
        <end position="23"/>
    </location>
</feature>
<dbReference type="Pfam" id="PF13847">
    <property type="entry name" value="Methyltransf_31"/>
    <property type="match status" value="1"/>
</dbReference>
<dbReference type="RefSeq" id="WP_051641151.1">
    <property type="nucleotide sequence ID" value="NZ_HG964446.1"/>
</dbReference>
<dbReference type="Proteomes" id="UP000028880">
    <property type="component" value="Unassembled WGS sequence"/>
</dbReference>
<keyword evidence="3" id="KW-0489">Methyltransferase</keyword>
<keyword evidence="3" id="KW-0830">Ubiquinone</keyword>
<gene>
    <name evidence="4" type="ORF">AWC29_19590</name>
    <name evidence="3" type="ORF">BN973_01492</name>
</gene>
<feature type="compositionally biased region" description="Basic and acidic residues" evidence="1">
    <location>
        <begin position="10"/>
        <end position="19"/>
    </location>
</feature>
<dbReference type="InterPro" id="IPR029063">
    <property type="entry name" value="SAM-dependent_MTases_sf"/>
</dbReference>
<proteinExistence type="predicted"/>
<dbReference type="PANTHER" id="PTHR43861">
    <property type="entry name" value="TRANS-ACONITATE 2-METHYLTRANSFERASE-RELATED"/>
    <property type="match status" value="1"/>
</dbReference>
<evidence type="ECO:0000313" key="3">
    <source>
        <dbReference type="EMBL" id="CDO87141.1"/>
    </source>
</evidence>
<reference evidence="3" key="1">
    <citation type="journal article" date="2014" name="Genome Announc.">
        <title>Draft Genome Sequence of Mycobacterium triplex DSM 44626.</title>
        <authorList>
            <person name="Sassi M."/>
            <person name="Croce O."/>
            <person name="Robert C."/>
            <person name="Raoult D."/>
            <person name="Drancourt M."/>
        </authorList>
    </citation>
    <scope>NUCLEOTIDE SEQUENCE [LARGE SCALE GENOMIC DNA]</scope>
    <source>
        <strain evidence="3">DSM 44626</strain>
    </source>
</reference>
<evidence type="ECO:0000313" key="5">
    <source>
        <dbReference type="Proteomes" id="UP000193710"/>
    </source>
</evidence>
<keyword evidence="5" id="KW-1185">Reference proteome</keyword>
<evidence type="ECO:0000259" key="2">
    <source>
        <dbReference type="Pfam" id="PF13847"/>
    </source>
</evidence>
<dbReference type="GO" id="GO:0008168">
    <property type="term" value="F:methyltransferase activity"/>
    <property type="evidence" value="ECO:0007669"/>
    <property type="project" value="UniProtKB-KW"/>
</dbReference>
<dbReference type="HOGENOM" id="CLU_062440_0_0_11"/>
<dbReference type="InterPro" id="IPR025714">
    <property type="entry name" value="Methyltranfer_dom"/>
</dbReference>
<dbReference type="EMBL" id="HG964446">
    <property type="protein sequence ID" value="CDO87141.1"/>
    <property type="molecule type" value="Genomic_DNA"/>
</dbReference>
<name>A0A024JU42_9MYCO</name>
<dbReference type="eggNOG" id="COG2226">
    <property type="taxonomic scope" value="Bacteria"/>
</dbReference>
<accession>A0A024JU42</accession>
<organism evidence="3">
    <name type="scientific">Mycobacterium triplex</name>
    <dbReference type="NCBI Taxonomy" id="47839"/>
    <lineage>
        <taxon>Bacteria</taxon>
        <taxon>Bacillati</taxon>
        <taxon>Actinomycetota</taxon>
        <taxon>Actinomycetes</taxon>
        <taxon>Mycobacteriales</taxon>
        <taxon>Mycobacteriaceae</taxon>
        <taxon>Mycobacterium</taxon>
        <taxon>Mycobacterium simiae complex</taxon>
    </lineage>
</organism>
<dbReference type="Proteomes" id="UP000193710">
    <property type="component" value="Unassembled WGS sequence"/>
</dbReference>
<dbReference type="AlphaFoldDB" id="A0A024JU42"/>
<dbReference type="GO" id="GO:0032259">
    <property type="term" value="P:methylation"/>
    <property type="evidence" value="ECO:0007669"/>
    <property type="project" value="UniProtKB-KW"/>
</dbReference>
<protein>
    <submittedName>
        <fullName evidence="3">Methylase involved in ubiquinone/menaquinone biosynthesis</fullName>
    </submittedName>
</protein>
<evidence type="ECO:0000313" key="4">
    <source>
        <dbReference type="EMBL" id="ORX02464.1"/>
    </source>
</evidence>
<dbReference type="STRING" id="47839.BN973_01492"/>
<evidence type="ECO:0000256" key="1">
    <source>
        <dbReference type="SAM" id="MobiDB-lite"/>
    </source>
</evidence>
<reference evidence="3" key="2">
    <citation type="submission" date="2014-04" db="EMBL/GenBank/DDBJ databases">
        <authorList>
            <person name="Urmite Genomes U."/>
        </authorList>
    </citation>
    <scope>NUCLEOTIDE SEQUENCE</scope>
    <source>
        <strain evidence="3">DSM 44626</strain>
    </source>
</reference>
<feature type="domain" description="Methyltransferase" evidence="2">
    <location>
        <begin position="39"/>
        <end position="148"/>
    </location>
</feature>
<keyword evidence="3" id="KW-0808">Transferase</keyword>
<sequence length="270" mass="28795">MAKQYAWSNNERERDRLARQGEQLRPATEKLFRAAGIGPGARVLDCGSGGGDVSLIVADLVTSSGEVLGIDRDPDNVEAANRRVADMGLSHVRFETGDISVPPQGPFDAIVGRLVLMYQPDLEAVLRALAGRLVAGGVMAFLEFEHMSSAGVMMSPQSPSIEQLSRWMTAGFAATGVPERVASRLPSALRSVGLVPQPPYELSGLVFHGADVVEHVSTLLRGLSGVLTANGIASEDELDIDIFAERVRVECGPDPVLMVSPNLAVWAKKP</sequence>
<dbReference type="CDD" id="cd02440">
    <property type="entry name" value="AdoMet_MTases"/>
    <property type="match status" value="1"/>
</dbReference>